<evidence type="ECO:0000259" key="4">
    <source>
        <dbReference type="PROSITE" id="PS51118"/>
    </source>
</evidence>
<evidence type="ECO:0000313" key="5">
    <source>
        <dbReference type="EMBL" id="KIS04101.1"/>
    </source>
</evidence>
<evidence type="ECO:0000256" key="2">
    <source>
        <dbReference type="ARBA" id="ARBA00023125"/>
    </source>
</evidence>
<gene>
    <name evidence="5" type="ORF">WDC_0303</name>
</gene>
<keyword evidence="6" id="KW-1185">Reference proteome</keyword>
<dbReference type="AlphaFoldDB" id="A0A0D1ABR3"/>
<dbReference type="InterPro" id="IPR002577">
    <property type="entry name" value="HTH_HxlR"/>
</dbReference>
<dbReference type="SUPFAM" id="SSF46785">
    <property type="entry name" value="Winged helix' DNA-binding domain"/>
    <property type="match status" value="1"/>
</dbReference>
<reference evidence="5 6" key="1">
    <citation type="submission" date="2013-08" db="EMBL/GenBank/DDBJ databases">
        <title>Lactobacillus wasatchii sp. WDC04, a late gas producing bacteria isolated from aged chedder cheese.</title>
        <authorList>
            <person name="Oberg C.J."/>
            <person name="Culumber M."/>
            <person name="McMahon D.J."/>
            <person name="Broadbent J.R."/>
            <person name="Oberg T.S."/>
            <person name="Ortaki F."/>
        </authorList>
    </citation>
    <scope>NUCLEOTIDE SEQUENCE [LARGE SCALE GENOMIC DNA]</scope>
    <source>
        <strain evidence="5 6">WDC04</strain>
    </source>
</reference>
<sequence length="112" mass="12796">MDQMTVNQPLDSFTLCPKFEQTFSILGKKWNGLIIEVLLNEGTLRFKDIVTNVPKCSDRVLVERLKELEQDGIIARNTYAKSGKVDYSLTDKGLELRSVMDAVHSWGDKWFA</sequence>
<proteinExistence type="predicted"/>
<feature type="domain" description="HTH hxlR-type" evidence="4">
    <location>
        <begin position="16"/>
        <end position="112"/>
    </location>
</feature>
<dbReference type="InterPro" id="IPR036390">
    <property type="entry name" value="WH_DNA-bd_sf"/>
</dbReference>
<dbReference type="PATRIC" id="fig|1335616.4.peg.303"/>
<dbReference type="GO" id="GO:0003677">
    <property type="term" value="F:DNA binding"/>
    <property type="evidence" value="ECO:0007669"/>
    <property type="project" value="UniProtKB-KW"/>
</dbReference>
<dbReference type="RefSeq" id="WP_044010034.1">
    <property type="nucleotide sequence ID" value="NZ_AWTT01000004.1"/>
</dbReference>
<accession>A0A0D1ABR3</accession>
<dbReference type="PANTHER" id="PTHR33204">
    <property type="entry name" value="TRANSCRIPTIONAL REGULATOR, MARR FAMILY"/>
    <property type="match status" value="1"/>
</dbReference>
<keyword evidence="2" id="KW-0238">DNA-binding</keyword>
<keyword evidence="3" id="KW-0804">Transcription</keyword>
<dbReference type="PANTHER" id="PTHR33204:SF37">
    <property type="entry name" value="HTH-TYPE TRANSCRIPTIONAL REGULATOR YODB"/>
    <property type="match status" value="1"/>
</dbReference>
<dbReference type="OrthoDB" id="9800966at2"/>
<evidence type="ECO:0000313" key="6">
    <source>
        <dbReference type="Proteomes" id="UP000032279"/>
    </source>
</evidence>
<name>A0A0D1ABR3_9LACO</name>
<dbReference type="STRING" id="1335616.WDC_0303"/>
<evidence type="ECO:0000256" key="3">
    <source>
        <dbReference type="ARBA" id="ARBA00023163"/>
    </source>
</evidence>
<dbReference type="EMBL" id="AWTT01000004">
    <property type="protein sequence ID" value="KIS04101.1"/>
    <property type="molecule type" value="Genomic_DNA"/>
</dbReference>
<dbReference type="InterPro" id="IPR036388">
    <property type="entry name" value="WH-like_DNA-bd_sf"/>
</dbReference>
<comment type="caution">
    <text evidence="5">The sequence shown here is derived from an EMBL/GenBank/DDBJ whole genome shotgun (WGS) entry which is preliminary data.</text>
</comment>
<dbReference type="Proteomes" id="UP000032279">
    <property type="component" value="Unassembled WGS sequence"/>
</dbReference>
<dbReference type="Pfam" id="PF01638">
    <property type="entry name" value="HxlR"/>
    <property type="match status" value="1"/>
</dbReference>
<dbReference type="PROSITE" id="PS51118">
    <property type="entry name" value="HTH_HXLR"/>
    <property type="match status" value="1"/>
</dbReference>
<keyword evidence="1" id="KW-0805">Transcription regulation</keyword>
<protein>
    <submittedName>
        <fullName evidence="5">Transcriptional regulator, HxlR family</fullName>
    </submittedName>
</protein>
<dbReference type="Gene3D" id="1.10.10.10">
    <property type="entry name" value="Winged helix-like DNA-binding domain superfamily/Winged helix DNA-binding domain"/>
    <property type="match status" value="1"/>
</dbReference>
<evidence type="ECO:0000256" key="1">
    <source>
        <dbReference type="ARBA" id="ARBA00023015"/>
    </source>
</evidence>
<organism evidence="5 6">
    <name type="scientific">Paucilactobacillus wasatchensis</name>
    <dbReference type="NCBI Taxonomy" id="1335616"/>
    <lineage>
        <taxon>Bacteria</taxon>
        <taxon>Bacillati</taxon>
        <taxon>Bacillota</taxon>
        <taxon>Bacilli</taxon>
        <taxon>Lactobacillales</taxon>
        <taxon>Lactobacillaceae</taxon>
        <taxon>Paucilactobacillus</taxon>
    </lineage>
</organism>